<evidence type="ECO:0000313" key="6">
    <source>
        <dbReference type="Proteomes" id="UP001497453"/>
    </source>
</evidence>
<keyword evidence="3" id="KW-0560">Oxidoreductase</keyword>
<keyword evidence="2" id="KW-0521">NADP</keyword>
<evidence type="ECO:0000256" key="1">
    <source>
        <dbReference type="ARBA" id="ARBA00006484"/>
    </source>
</evidence>
<dbReference type="InterPro" id="IPR020904">
    <property type="entry name" value="Sc_DH/Rdtase_CS"/>
</dbReference>
<dbReference type="Pfam" id="PF00106">
    <property type="entry name" value="adh_short"/>
    <property type="match status" value="1"/>
</dbReference>
<organism evidence="5 6">
    <name type="scientific">Somion occarium</name>
    <dbReference type="NCBI Taxonomy" id="3059160"/>
    <lineage>
        <taxon>Eukaryota</taxon>
        <taxon>Fungi</taxon>
        <taxon>Dikarya</taxon>
        <taxon>Basidiomycota</taxon>
        <taxon>Agaricomycotina</taxon>
        <taxon>Agaricomycetes</taxon>
        <taxon>Polyporales</taxon>
        <taxon>Cerrenaceae</taxon>
        <taxon>Somion</taxon>
    </lineage>
</organism>
<proteinExistence type="inferred from homology"/>
<dbReference type="EMBL" id="OZ037947">
    <property type="protein sequence ID" value="CAL1707733.1"/>
    <property type="molecule type" value="Genomic_DNA"/>
</dbReference>
<reference evidence="6" key="1">
    <citation type="submission" date="2024-04" db="EMBL/GenBank/DDBJ databases">
        <authorList>
            <person name="Shaw F."/>
            <person name="Minotto A."/>
        </authorList>
    </citation>
    <scope>NUCLEOTIDE SEQUENCE [LARGE SCALE GENOMIC DNA]</scope>
</reference>
<dbReference type="PANTHER" id="PTHR43976">
    <property type="entry name" value="SHORT CHAIN DEHYDROGENASE"/>
    <property type="match status" value="1"/>
</dbReference>
<keyword evidence="6" id="KW-1185">Reference proteome</keyword>
<dbReference type="Gene3D" id="3.40.50.720">
    <property type="entry name" value="NAD(P)-binding Rossmann-like Domain"/>
    <property type="match status" value="1"/>
</dbReference>
<name>A0ABP1DIR3_9APHY</name>
<dbReference type="InterPro" id="IPR002347">
    <property type="entry name" value="SDR_fam"/>
</dbReference>
<dbReference type="PANTHER" id="PTHR43976:SF16">
    <property type="entry name" value="SHORT-CHAIN DEHYDROGENASE_REDUCTASE FAMILY PROTEIN"/>
    <property type="match status" value="1"/>
</dbReference>
<accession>A0ABP1DIR3</accession>
<dbReference type="Proteomes" id="UP001497453">
    <property type="component" value="Chromosome 4"/>
</dbReference>
<evidence type="ECO:0000313" key="5">
    <source>
        <dbReference type="EMBL" id="CAL1707733.1"/>
    </source>
</evidence>
<dbReference type="InterPro" id="IPR036291">
    <property type="entry name" value="NAD(P)-bd_dom_sf"/>
</dbReference>
<protein>
    <submittedName>
        <fullName evidence="5">Uncharacterized protein</fullName>
    </submittedName>
</protein>
<evidence type="ECO:0000256" key="2">
    <source>
        <dbReference type="ARBA" id="ARBA00022857"/>
    </source>
</evidence>
<evidence type="ECO:0000256" key="3">
    <source>
        <dbReference type="ARBA" id="ARBA00023002"/>
    </source>
</evidence>
<evidence type="ECO:0000256" key="4">
    <source>
        <dbReference type="RuleBase" id="RU000363"/>
    </source>
</evidence>
<comment type="similarity">
    <text evidence="1 4">Belongs to the short-chain dehydrogenases/reductases (SDR) family.</text>
</comment>
<dbReference type="InterPro" id="IPR051911">
    <property type="entry name" value="SDR_oxidoreductase"/>
</dbReference>
<gene>
    <name evidence="5" type="ORF">GFSPODELE1_LOCUS6511</name>
</gene>
<dbReference type="SUPFAM" id="SSF51735">
    <property type="entry name" value="NAD(P)-binding Rossmann-fold domains"/>
    <property type="match status" value="1"/>
</dbReference>
<sequence>MTFKDGRVWFVTGAASGFGRALTEHVLSKGESVVATDIKPQGLDILKEKYVKELLVRKLDVSKEKEIKDAFAEAIVKFGRVDIVFNNAGYTLVGEIESIPFDDARKFFDVLFWGAAQVSLEAVKTFREANGGRLITTSSMMGVVSSPIAGYYSAAKHALEGFSVALASELDPAWDIKITLVEPAMFRTGGIAAAVVYPTHPAYDNPALPSSAIRAVAANPAFFPNDPAKAAGVLYRLSTLPEPPLRLALGKEAVAGIKDEIEKISTTLRQYESWSENLTIDV</sequence>
<dbReference type="PRINTS" id="PR00081">
    <property type="entry name" value="GDHRDH"/>
</dbReference>
<dbReference type="PRINTS" id="PR00080">
    <property type="entry name" value="SDRFAMILY"/>
</dbReference>
<dbReference type="PROSITE" id="PS00061">
    <property type="entry name" value="ADH_SHORT"/>
    <property type="match status" value="1"/>
</dbReference>